<evidence type="ECO:0000313" key="13">
    <source>
        <dbReference type="EMBL" id="MIC89010.1"/>
    </source>
</evidence>
<comment type="subcellular location">
    <subcellularLocation>
        <location evidence="1">Mitochondrion inner membrane</location>
        <topology evidence="1">Single-pass membrane protein</topology>
        <orientation evidence="1">Matrix side</orientation>
    </subcellularLocation>
</comment>
<accession>A0A4D5R9Y3</accession>
<evidence type="ECO:0000256" key="11">
    <source>
        <dbReference type="PIRNR" id="PIRNR017834"/>
    </source>
</evidence>
<evidence type="ECO:0000256" key="10">
    <source>
        <dbReference type="ARBA" id="ARBA00023136"/>
    </source>
</evidence>
<proteinExistence type="inferred from homology"/>
<comment type="function">
    <text evidence="11">Accessory subunit of the mitochondrial membrane respiratory chain NADH dehydrogenase (Complex I), that is believed not to be involved in catalysis. Complex I functions in the transfer of electrons from NADH to the respiratory chain. The immediate electron acceptor for the enzyme is believed to be ubiquinone.</text>
</comment>
<dbReference type="AlphaFoldDB" id="A0A4D5R9Y3"/>
<keyword evidence="5 12" id="KW-0812">Transmembrane</keyword>
<keyword evidence="6 11" id="KW-0999">Mitochondrion inner membrane</keyword>
<feature type="transmembrane region" description="Helical" evidence="12">
    <location>
        <begin position="20"/>
        <end position="41"/>
    </location>
</feature>
<dbReference type="InterPro" id="IPR009423">
    <property type="entry name" value="NDUC2"/>
</dbReference>
<evidence type="ECO:0000256" key="9">
    <source>
        <dbReference type="ARBA" id="ARBA00023128"/>
    </source>
</evidence>
<keyword evidence="3 11" id="KW-0813">Transport</keyword>
<evidence type="ECO:0000256" key="5">
    <source>
        <dbReference type="ARBA" id="ARBA00022692"/>
    </source>
</evidence>
<dbReference type="PIRSF" id="PIRSF017834">
    <property type="entry name" value="NADH-UbQ_OxRdtase_b14.5b"/>
    <property type="match status" value="1"/>
</dbReference>
<keyword evidence="8 12" id="KW-1133">Transmembrane helix</keyword>
<dbReference type="GO" id="GO:0005743">
    <property type="term" value="C:mitochondrial inner membrane"/>
    <property type="evidence" value="ECO:0007669"/>
    <property type="project" value="UniProtKB-SubCell"/>
</dbReference>
<protein>
    <recommendedName>
        <fullName evidence="11">NADH dehydrogenase [ubiquinone] 1 subunit C2</fullName>
    </recommendedName>
</protein>
<keyword evidence="4 11" id="KW-0679">Respiratory chain</keyword>
<dbReference type="PANTHER" id="PTHR13099:SF0">
    <property type="entry name" value="NADH DEHYDROGENASE [UBIQUINONE] 1 SUBUNIT C2-RELATED"/>
    <property type="match status" value="1"/>
</dbReference>
<evidence type="ECO:0000256" key="2">
    <source>
        <dbReference type="ARBA" id="ARBA00008674"/>
    </source>
</evidence>
<evidence type="ECO:0000256" key="3">
    <source>
        <dbReference type="ARBA" id="ARBA00022448"/>
    </source>
</evidence>
<comment type="similarity">
    <text evidence="2 11">Belongs to the complex I NDUFC2 subunit family.</text>
</comment>
<sequence length="111" mass="12585">MDILLGKEPSAIRESVITRYFPAVTCGAVAIAGSFFVNLGTKRPLFSGIQKHIFAVAAGGYAGECLYHWRKRLAAERDAVIRHYIELHPEDFIEPPKLKYKDVLEEWIPIR</sequence>
<evidence type="ECO:0000256" key="7">
    <source>
        <dbReference type="ARBA" id="ARBA00022982"/>
    </source>
</evidence>
<organism evidence="13">
    <name type="scientific">Scolopendra viridis</name>
    <name type="common">Giant centipede</name>
    <dbReference type="NCBI Taxonomy" id="118503"/>
    <lineage>
        <taxon>Eukaryota</taxon>
        <taxon>Metazoa</taxon>
        <taxon>Ecdysozoa</taxon>
        <taxon>Arthropoda</taxon>
        <taxon>Myriapoda</taxon>
        <taxon>Chilopoda</taxon>
        <taxon>Pleurostigmophora</taxon>
        <taxon>Scolopendromorpha</taxon>
        <taxon>Scolopendridae</taxon>
        <taxon>Scolopendra</taxon>
    </lineage>
</organism>
<evidence type="ECO:0000256" key="12">
    <source>
        <dbReference type="SAM" id="Phobius"/>
    </source>
</evidence>
<dbReference type="EMBL" id="GGNE01000469">
    <property type="protein sequence ID" value="MIC89010.1"/>
    <property type="molecule type" value="Transcribed_RNA"/>
</dbReference>
<dbReference type="GO" id="GO:0006120">
    <property type="term" value="P:mitochondrial electron transport, NADH to ubiquinone"/>
    <property type="evidence" value="ECO:0007669"/>
    <property type="project" value="InterPro"/>
</dbReference>
<dbReference type="PANTHER" id="PTHR13099">
    <property type="entry name" value="NADH-UBIQUINONE OXIDOREDUCTASE SUBUNIT B14.5B"/>
    <property type="match status" value="1"/>
</dbReference>
<keyword evidence="9 11" id="KW-0496">Mitochondrion</keyword>
<evidence type="ECO:0000256" key="4">
    <source>
        <dbReference type="ARBA" id="ARBA00022660"/>
    </source>
</evidence>
<keyword evidence="7 11" id="KW-0249">Electron transport</keyword>
<keyword evidence="10 11" id="KW-0472">Membrane</keyword>
<name>A0A4D5R9Y3_SCOVI</name>
<reference evidence="13" key="1">
    <citation type="journal article" date="2018" name="Toxicon">
        <title>Venom-gland transcriptomics and venom proteomics of the giant Florida blue centipede, Scolopendra viridis.</title>
        <authorList>
            <person name="Ward M.J."/>
            <person name="Rokyta D.R."/>
        </authorList>
    </citation>
    <scope>NUCLEOTIDE SEQUENCE</scope>
    <source>
        <tissue evidence="13">Venom gland</tissue>
    </source>
</reference>
<evidence type="ECO:0000256" key="1">
    <source>
        <dbReference type="ARBA" id="ARBA00004298"/>
    </source>
</evidence>
<evidence type="ECO:0000256" key="8">
    <source>
        <dbReference type="ARBA" id="ARBA00022989"/>
    </source>
</evidence>
<keyword evidence="13" id="KW-0830">Ubiquinone</keyword>
<dbReference type="Pfam" id="PF06374">
    <property type="entry name" value="NDUF_C2"/>
    <property type="match status" value="1"/>
</dbReference>
<evidence type="ECO:0000256" key="6">
    <source>
        <dbReference type="ARBA" id="ARBA00022792"/>
    </source>
</evidence>